<name>A0A6A6NJ12_HEVBR</name>
<sequence>MDVHNFCQWFDGATGLLDAEEMSESDRKALIDKLVAGSQLRGGLGISIADFLAFGNAFHSCVWSYIPQRCNLAAHFLAQYCMGEVSELAWVQEGPVAPVPIIHMDIAPIP</sequence>
<organism evidence="1 2">
    <name type="scientific">Hevea brasiliensis</name>
    <name type="common">Para rubber tree</name>
    <name type="synonym">Siphonia brasiliensis</name>
    <dbReference type="NCBI Taxonomy" id="3981"/>
    <lineage>
        <taxon>Eukaryota</taxon>
        <taxon>Viridiplantae</taxon>
        <taxon>Streptophyta</taxon>
        <taxon>Embryophyta</taxon>
        <taxon>Tracheophyta</taxon>
        <taxon>Spermatophyta</taxon>
        <taxon>Magnoliopsida</taxon>
        <taxon>eudicotyledons</taxon>
        <taxon>Gunneridae</taxon>
        <taxon>Pentapetalae</taxon>
        <taxon>rosids</taxon>
        <taxon>fabids</taxon>
        <taxon>Malpighiales</taxon>
        <taxon>Euphorbiaceae</taxon>
        <taxon>Crotonoideae</taxon>
        <taxon>Micrandreae</taxon>
        <taxon>Hevea</taxon>
    </lineage>
</organism>
<keyword evidence="2" id="KW-1185">Reference proteome</keyword>
<protein>
    <recommendedName>
        <fullName evidence="3">RNase H type-1 domain-containing protein</fullName>
    </recommendedName>
</protein>
<dbReference type="EMBL" id="JAAGAX010000001">
    <property type="protein sequence ID" value="KAF2324843.1"/>
    <property type="molecule type" value="Genomic_DNA"/>
</dbReference>
<comment type="caution">
    <text evidence="1">The sequence shown here is derived from an EMBL/GenBank/DDBJ whole genome shotgun (WGS) entry which is preliminary data.</text>
</comment>
<evidence type="ECO:0008006" key="3">
    <source>
        <dbReference type="Google" id="ProtNLM"/>
    </source>
</evidence>
<proteinExistence type="predicted"/>
<accession>A0A6A6NJ12</accession>
<evidence type="ECO:0000313" key="2">
    <source>
        <dbReference type="Proteomes" id="UP000467840"/>
    </source>
</evidence>
<gene>
    <name evidence="1" type="ORF">GH714_017955</name>
</gene>
<dbReference type="AlphaFoldDB" id="A0A6A6NJ12"/>
<evidence type="ECO:0000313" key="1">
    <source>
        <dbReference type="EMBL" id="KAF2324843.1"/>
    </source>
</evidence>
<reference evidence="1 2" key="1">
    <citation type="journal article" date="2020" name="Mol. Plant">
        <title>The Chromosome-Based Rubber Tree Genome Provides New Insights into Spurge Genome Evolution and Rubber Biosynthesis.</title>
        <authorList>
            <person name="Liu J."/>
            <person name="Shi C."/>
            <person name="Shi C.C."/>
            <person name="Li W."/>
            <person name="Zhang Q.J."/>
            <person name="Zhang Y."/>
            <person name="Li K."/>
            <person name="Lu H.F."/>
            <person name="Shi C."/>
            <person name="Zhu S.T."/>
            <person name="Xiao Z.Y."/>
            <person name="Nan H."/>
            <person name="Yue Y."/>
            <person name="Zhu X.G."/>
            <person name="Wu Y."/>
            <person name="Hong X.N."/>
            <person name="Fan G.Y."/>
            <person name="Tong Y."/>
            <person name="Zhang D."/>
            <person name="Mao C.L."/>
            <person name="Liu Y.L."/>
            <person name="Hao S.J."/>
            <person name="Liu W.Q."/>
            <person name="Lv M.Q."/>
            <person name="Zhang H.B."/>
            <person name="Liu Y."/>
            <person name="Hu-Tang G.R."/>
            <person name="Wang J.P."/>
            <person name="Wang J.H."/>
            <person name="Sun Y.H."/>
            <person name="Ni S.B."/>
            <person name="Chen W.B."/>
            <person name="Zhang X.C."/>
            <person name="Jiao Y.N."/>
            <person name="Eichler E.E."/>
            <person name="Li G.H."/>
            <person name="Liu X."/>
            <person name="Gao L.Z."/>
        </authorList>
    </citation>
    <scope>NUCLEOTIDE SEQUENCE [LARGE SCALE GENOMIC DNA]</scope>
    <source>
        <strain evidence="2">cv. GT1</strain>
        <tissue evidence="1">Leaf</tissue>
    </source>
</reference>
<dbReference type="Proteomes" id="UP000467840">
    <property type="component" value="Chromosome 5"/>
</dbReference>